<dbReference type="InterPro" id="IPR005229">
    <property type="entry name" value="YicC/YloC-like"/>
</dbReference>
<dbReference type="Proteomes" id="UP000886852">
    <property type="component" value="Unassembled WGS sequence"/>
</dbReference>
<keyword evidence="3" id="KW-0255">Endonuclease</keyword>
<keyword evidence="4" id="KW-0378">Hydrolase</keyword>
<organism evidence="8 9">
    <name type="scientific">Candidatus Fimimonas merdipullorum</name>
    <dbReference type="NCBI Taxonomy" id="2840822"/>
    <lineage>
        <taxon>Bacteria</taxon>
        <taxon>Pseudomonadati</taxon>
        <taxon>Myxococcota</taxon>
        <taxon>Myxococcia</taxon>
        <taxon>Myxococcales</taxon>
        <taxon>Cystobacterineae</taxon>
        <taxon>Myxococcaceae</taxon>
        <taxon>Myxococcaceae incertae sedis</taxon>
        <taxon>Candidatus Fimimonas</taxon>
    </lineage>
</organism>
<dbReference type="PANTHER" id="PTHR30636">
    <property type="entry name" value="UPF0701 PROTEIN YICC"/>
    <property type="match status" value="1"/>
</dbReference>
<dbReference type="Pfam" id="PF03755">
    <property type="entry name" value="YicC-like_N"/>
    <property type="match status" value="1"/>
</dbReference>
<proteinExistence type="inferred from homology"/>
<name>A0A9D1MXQ8_9BACT</name>
<evidence type="ECO:0000313" key="8">
    <source>
        <dbReference type="EMBL" id="HIU91144.1"/>
    </source>
</evidence>
<feature type="domain" description="Endoribonuclease YicC-like N-terminal" evidence="6">
    <location>
        <begin position="1"/>
        <end position="156"/>
    </location>
</feature>
<reference evidence="8" key="2">
    <citation type="journal article" date="2021" name="PeerJ">
        <title>Extensive microbial diversity within the chicken gut microbiome revealed by metagenomics and culture.</title>
        <authorList>
            <person name="Gilroy R."/>
            <person name="Ravi A."/>
            <person name="Getino M."/>
            <person name="Pursley I."/>
            <person name="Horton D.L."/>
            <person name="Alikhan N.F."/>
            <person name="Baker D."/>
            <person name="Gharbi K."/>
            <person name="Hall N."/>
            <person name="Watson M."/>
            <person name="Adriaenssens E.M."/>
            <person name="Foster-Nyarko E."/>
            <person name="Jarju S."/>
            <person name="Secka A."/>
            <person name="Antonio M."/>
            <person name="Oren A."/>
            <person name="Chaudhuri R.R."/>
            <person name="La Ragione R."/>
            <person name="Hildebrand F."/>
            <person name="Pallen M.J."/>
        </authorList>
    </citation>
    <scope>NUCLEOTIDE SEQUENCE</scope>
    <source>
        <strain evidence="8">ChiHjej12B11-7776</strain>
    </source>
</reference>
<dbReference type="GO" id="GO:0016787">
    <property type="term" value="F:hydrolase activity"/>
    <property type="evidence" value="ECO:0007669"/>
    <property type="project" value="UniProtKB-KW"/>
</dbReference>
<evidence type="ECO:0000256" key="2">
    <source>
        <dbReference type="ARBA" id="ARBA00022722"/>
    </source>
</evidence>
<dbReference type="Pfam" id="PF08340">
    <property type="entry name" value="YicC-like_C"/>
    <property type="match status" value="1"/>
</dbReference>
<comment type="similarity">
    <text evidence="5">Belongs to the YicC/YloC family.</text>
</comment>
<evidence type="ECO:0000259" key="6">
    <source>
        <dbReference type="Pfam" id="PF03755"/>
    </source>
</evidence>
<evidence type="ECO:0000256" key="4">
    <source>
        <dbReference type="ARBA" id="ARBA00022801"/>
    </source>
</evidence>
<accession>A0A9D1MXQ8</accession>
<dbReference type="NCBIfam" id="TIGR00255">
    <property type="entry name" value="YicC/YloC family endoribonuclease"/>
    <property type="match status" value="1"/>
</dbReference>
<evidence type="ECO:0000256" key="5">
    <source>
        <dbReference type="ARBA" id="ARBA00035648"/>
    </source>
</evidence>
<dbReference type="GO" id="GO:0004521">
    <property type="term" value="F:RNA endonuclease activity"/>
    <property type="evidence" value="ECO:0007669"/>
    <property type="project" value="InterPro"/>
</dbReference>
<evidence type="ECO:0000313" key="9">
    <source>
        <dbReference type="Proteomes" id="UP000886852"/>
    </source>
</evidence>
<dbReference type="AlphaFoldDB" id="A0A9D1MXQ8"/>
<gene>
    <name evidence="8" type="ORF">IAC72_03950</name>
</gene>
<evidence type="ECO:0000259" key="7">
    <source>
        <dbReference type="Pfam" id="PF08340"/>
    </source>
</evidence>
<reference evidence="8" key="1">
    <citation type="submission" date="2020-10" db="EMBL/GenBank/DDBJ databases">
        <authorList>
            <person name="Gilroy R."/>
        </authorList>
    </citation>
    <scope>NUCLEOTIDE SEQUENCE</scope>
    <source>
        <strain evidence="8">ChiHjej12B11-7776</strain>
    </source>
</reference>
<dbReference type="EMBL" id="DVOC01000066">
    <property type="protein sequence ID" value="HIU91144.1"/>
    <property type="molecule type" value="Genomic_DNA"/>
</dbReference>
<comment type="cofactor">
    <cofactor evidence="1">
        <name>a divalent metal cation</name>
        <dbReference type="ChEBI" id="CHEBI:60240"/>
    </cofactor>
</comment>
<comment type="caution">
    <text evidence="8">The sequence shown here is derived from an EMBL/GenBank/DDBJ whole genome shotgun (WGS) entry which is preliminary data.</text>
</comment>
<dbReference type="InterPro" id="IPR013527">
    <property type="entry name" value="YicC-like_N"/>
</dbReference>
<sequence length="292" mass="33087">MKSMTGYGKAVVCDGELELTVELKSVNHRFLDVATKASRIISAHEDVIRSVIGRYVVRGHVDVFVNYRLLTDSDKKVSVDVGLARGYAEAAKTLREEFPQLHDDFTVTSLMKCAEVLSLEQEPLKEEQLRLLLEKGVSECCVMLDQMRCAEGEKLKEDILKKLGVLRELISQAEKSSSVVVENYREKLTRRIEEALKEVQLDQSRLANEVCFFADKCCIDEELTRLKTHVENAEKIIAQSGAVGKKLDFLVQEFNREANTICSKSSDVQLTQTALDMKNEIEKIREQVQNLE</sequence>
<protein>
    <submittedName>
        <fullName evidence="8">YicC family protein</fullName>
    </submittedName>
</protein>
<keyword evidence="2" id="KW-0540">Nuclease</keyword>
<evidence type="ECO:0000256" key="3">
    <source>
        <dbReference type="ARBA" id="ARBA00022759"/>
    </source>
</evidence>
<evidence type="ECO:0000256" key="1">
    <source>
        <dbReference type="ARBA" id="ARBA00001968"/>
    </source>
</evidence>
<feature type="domain" description="Endoribonuclease YicC-like C-terminal" evidence="7">
    <location>
        <begin position="174"/>
        <end position="292"/>
    </location>
</feature>
<dbReference type="InterPro" id="IPR013551">
    <property type="entry name" value="YicC-like_C"/>
</dbReference>
<dbReference type="PANTHER" id="PTHR30636:SF3">
    <property type="entry name" value="UPF0701 PROTEIN YICC"/>
    <property type="match status" value="1"/>
</dbReference>